<feature type="transmembrane region" description="Helical" evidence="12">
    <location>
        <begin position="58"/>
        <end position="81"/>
    </location>
</feature>
<keyword evidence="5 12" id="KW-0812">Transmembrane</keyword>
<proteinExistence type="predicted"/>
<protein>
    <submittedName>
        <fullName evidence="13">Phosphatidate cytidylyltransferase</fullName>
        <ecNumber evidence="13">2.7.7.41</ecNumber>
    </submittedName>
</protein>
<dbReference type="PANTHER" id="PTHR46382:SF1">
    <property type="entry name" value="PHOSPHATIDATE CYTIDYLYLTRANSFERASE"/>
    <property type="match status" value="1"/>
</dbReference>
<keyword evidence="8" id="KW-0443">Lipid metabolism</keyword>
<evidence type="ECO:0000256" key="5">
    <source>
        <dbReference type="ARBA" id="ARBA00022692"/>
    </source>
</evidence>
<dbReference type="EC" id="2.7.7.41" evidence="13"/>
<evidence type="ECO:0000256" key="7">
    <source>
        <dbReference type="ARBA" id="ARBA00022989"/>
    </source>
</evidence>
<evidence type="ECO:0000256" key="10">
    <source>
        <dbReference type="ARBA" id="ARBA00023209"/>
    </source>
</evidence>
<feature type="transmembrane region" description="Helical" evidence="12">
    <location>
        <begin position="127"/>
        <end position="148"/>
    </location>
</feature>
<feature type="transmembrane region" description="Helical" evidence="12">
    <location>
        <begin position="200"/>
        <end position="218"/>
    </location>
</feature>
<dbReference type="Pfam" id="PF01148">
    <property type="entry name" value="CTP_transf_1"/>
    <property type="match status" value="1"/>
</dbReference>
<feature type="transmembrane region" description="Helical" evidence="12">
    <location>
        <begin position="27"/>
        <end position="46"/>
    </location>
</feature>
<reference evidence="13 14" key="1">
    <citation type="journal article" date="2022" name="bioRxiv">
        <title>Genomics of Preaxostyla Flagellates Illuminates Evolutionary Transitions and the Path Towards Mitochondrial Loss.</title>
        <authorList>
            <person name="Novak L.V.F."/>
            <person name="Treitli S.C."/>
            <person name="Pyrih J."/>
            <person name="Halakuc P."/>
            <person name="Pipaliya S.V."/>
            <person name="Vacek V."/>
            <person name="Brzon O."/>
            <person name="Soukal P."/>
            <person name="Eme L."/>
            <person name="Dacks J.B."/>
            <person name="Karnkowska A."/>
            <person name="Elias M."/>
            <person name="Hampl V."/>
        </authorList>
    </citation>
    <scope>NUCLEOTIDE SEQUENCE [LARGE SCALE GENOMIC DNA]</scope>
    <source>
        <strain evidence="13">NAU3</strain>
        <tissue evidence="13">Gut</tissue>
    </source>
</reference>
<gene>
    <name evidence="13" type="ORF">BLNAU_2422</name>
</gene>
<name>A0ABQ9YFT2_9EUKA</name>
<evidence type="ECO:0000256" key="11">
    <source>
        <dbReference type="ARBA" id="ARBA00023264"/>
    </source>
</evidence>
<evidence type="ECO:0000313" key="13">
    <source>
        <dbReference type="EMBL" id="KAK2962589.1"/>
    </source>
</evidence>
<organism evidence="13 14">
    <name type="scientific">Blattamonas nauphoetae</name>
    <dbReference type="NCBI Taxonomy" id="2049346"/>
    <lineage>
        <taxon>Eukaryota</taxon>
        <taxon>Metamonada</taxon>
        <taxon>Preaxostyla</taxon>
        <taxon>Oxymonadida</taxon>
        <taxon>Blattamonas</taxon>
    </lineage>
</organism>
<comment type="subcellular location">
    <subcellularLocation>
        <location evidence="1">Cell membrane</location>
        <topology evidence="1">Multi-pass membrane protein</topology>
    </subcellularLocation>
</comment>
<keyword evidence="3" id="KW-0444">Lipid biosynthesis</keyword>
<evidence type="ECO:0000256" key="8">
    <source>
        <dbReference type="ARBA" id="ARBA00023098"/>
    </source>
</evidence>
<feature type="transmembrane region" description="Helical" evidence="12">
    <location>
        <begin position="87"/>
        <end position="106"/>
    </location>
</feature>
<evidence type="ECO:0000256" key="1">
    <source>
        <dbReference type="ARBA" id="ARBA00004651"/>
    </source>
</evidence>
<keyword evidence="11" id="KW-1208">Phospholipid metabolism</keyword>
<keyword evidence="7 12" id="KW-1133">Transmembrane helix</keyword>
<keyword evidence="2" id="KW-1003">Cell membrane</keyword>
<evidence type="ECO:0000256" key="9">
    <source>
        <dbReference type="ARBA" id="ARBA00023136"/>
    </source>
</evidence>
<dbReference type="Proteomes" id="UP001281761">
    <property type="component" value="Unassembled WGS sequence"/>
</dbReference>
<keyword evidence="14" id="KW-1185">Reference proteome</keyword>
<keyword evidence="10" id="KW-0594">Phospholipid biosynthesis</keyword>
<dbReference type="GO" id="GO:0004605">
    <property type="term" value="F:phosphatidate cytidylyltransferase activity"/>
    <property type="evidence" value="ECO:0007669"/>
    <property type="project" value="UniProtKB-EC"/>
</dbReference>
<keyword evidence="4 13" id="KW-0808">Transferase</keyword>
<dbReference type="EMBL" id="JARBJD010000010">
    <property type="protein sequence ID" value="KAK2962589.1"/>
    <property type="molecule type" value="Genomic_DNA"/>
</dbReference>
<evidence type="ECO:0000256" key="2">
    <source>
        <dbReference type="ARBA" id="ARBA00022475"/>
    </source>
</evidence>
<sequence>MTVASQFGAILISLTACFTASLERTLIAFLGCFLFLVVYHLIYSSIEETNSIHLDNFIHIGGCLLGWFWVVIGLGILNILQNTHPCLASFAIDCVVCADSFSMIVGRLFGKHKISTIISPKKSWEGLIGGSIVGSFYNTGLMLLLRQWLLHIPQYEPINLFLLSLAGCSIEQVGDLFQSYLKRIGRVKDSGSAVPGHGGFLDRICGVLFVAPLFYFFARVGILPPETHIVPS</sequence>
<evidence type="ECO:0000313" key="14">
    <source>
        <dbReference type="Proteomes" id="UP001281761"/>
    </source>
</evidence>
<evidence type="ECO:0000256" key="6">
    <source>
        <dbReference type="ARBA" id="ARBA00022695"/>
    </source>
</evidence>
<keyword evidence="9 12" id="KW-0472">Membrane</keyword>
<evidence type="ECO:0000256" key="12">
    <source>
        <dbReference type="SAM" id="Phobius"/>
    </source>
</evidence>
<dbReference type="PANTHER" id="PTHR46382">
    <property type="entry name" value="PHOSPHATIDATE CYTIDYLYLTRANSFERASE"/>
    <property type="match status" value="1"/>
</dbReference>
<evidence type="ECO:0000256" key="4">
    <source>
        <dbReference type="ARBA" id="ARBA00022679"/>
    </source>
</evidence>
<evidence type="ECO:0000256" key="3">
    <source>
        <dbReference type="ARBA" id="ARBA00022516"/>
    </source>
</evidence>
<keyword evidence="6 13" id="KW-0548">Nucleotidyltransferase</keyword>
<comment type="caution">
    <text evidence="13">The sequence shown here is derived from an EMBL/GenBank/DDBJ whole genome shotgun (WGS) entry which is preliminary data.</text>
</comment>
<accession>A0ABQ9YFT2</accession>